<dbReference type="GO" id="GO:0046872">
    <property type="term" value="F:metal ion binding"/>
    <property type="evidence" value="ECO:0007669"/>
    <property type="project" value="UniProtKB-KW"/>
</dbReference>
<feature type="compositionally biased region" description="Low complexity" evidence="2">
    <location>
        <begin position="533"/>
        <end position="546"/>
    </location>
</feature>
<feature type="compositionally biased region" description="Polar residues" evidence="2">
    <location>
        <begin position="547"/>
        <end position="563"/>
    </location>
</feature>
<keyword evidence="1" id="KW-0479">Metal-binding</keyword>
<dbReference type="Proteomes" id="UP001274830">
    <property type="component" value="Unassembled WGS sequence"/>
</dbReference>
<evidence type="ECO:0000259" key="3">
    <source>
        <dbReference type="Pfam" id="PF01400"/>
    </source>
</evidence>
<keyword evidence="1" id="KW-0378">Hydrolase</keyword>
<dbReference type="Gene3D" id="3.40.390.10">
    <property type="entry name" value="Collagenase (Catalytic Domain)"/>
    <property type="match status" value="1"/>
</dbReference>
<evidence type="ECO:0000313" key="4">
    <source>
        <dbReference type="EMBL" id="KAK3679986.1"/>
    </source>
</evidence>
<evidence type="ECO:0000256" key="1">
    <source>
        <dbReference type="RuleBase" id="RU361183"/>
    </source>
</evidence>
<feature type="signal peptide" evidence="1">
    <location>
        <begin position="1"/>
        <end position="22"/>
    </location>
</feature>
<gene>
    <name evidence="4" type="ORF">LTR78_000363</name>
</gene>
<feature type="chain" id="PRO_5041768206" description="Metalloendopeptidase" evidence="1">
    <location>
        <begin position="23"/>
        <end position="607"/>
    </location>
</feature>
<feature type="region of interest" description="Disordered" evidence="2">
    <location>
        <begin position="525"/>
        <end position="607"/>
    </location>
</feature>
<dbReference type="AlphaFoldDB" id="A0AAE1C6I1"/>
<dbReference type="InterPro" id="IPR024079">
    <property type="entry name" value="MetalloPept_cat_dom_sf"/>
</dbReference>
<feature type="domain" description="Peptidase M12A" evidence="3">
    <location>
        <begin position="234"/>
        <end position="260"/>
    </location>
</feature>
<protein>
    <recommendedName>
        <fullName evidence="1">Metalloendopeptidase</fullName>
        <ecNumber evidence="1">3.4.24.-</ecNumber>
    </recommendedName>
</protein>
<evidence type="ECO:0000313" key="5">
    <source>
        <dbReference type="Proteomes" id="UP001274830"/>
    </source>
</evidence>
<dbReference type="PRINTS" id="PR00480">
    <property type="entry name" value="ASTACIN"/>
</dbReference>
<keyword evidence="1" id="KW-0645">Protease</keyword>
<keyword evidence="1" id="KW-0862">Zinc</keyword>
<name>A0AAE1C6I1_9PEZI</name>
<sequence length="607" mass="67657">MLMRSVILLFALACISTKTISAWPLSGVRHATGADDGQINTTASSSRSTDSLKRRWFAFKSEDELKGEGGEEHAHTRGYGTWPAKTYPVGHPYHTNGAARSHIPFCFVEDENADTLAEQMAYAVAMWWPAFRLSSAMILPDAECYDSKASGPERKLLLRCVCGKQSHGKSTGDETLQISLRPFGNQFSDTSGGYDHQTSKPGRHGLALLSFVAPDKIVDENERANLWYRQASDLTHELGHVLGLLHEHERPDRDHFLDLDCTALLGYGEAEKLALDLANAGDWKNEPTMKQRMERICFDPEMWEKYLPSAELFNKFDSAAWHDPNGFVYDRNYFDYGSIMIYDSVIECVTLYQLPISRRFPPGYVPGLGTEAGNNGKVYLDGAYYTGGAYSSPAQRISTMDAKRVAMLYPGTKAQQIEASALSPSDQWEAINTREMVYNSAWRHQILAVLKDRDFRPSVPDVVDQRLQPTVNPKRRWASVYEWYEPPSYKQIVINKTKKLVRAKDWEKLFERLRALVRTFRIKPETSEPEVYSPSGSLAGSGANSGHRSSTGANDQPEISEQASEAERTWADQTHAAIGQIANPDGAAQGSGDRGSSRSSVTDEGGN</sequence>
<evidence type="ECO:0000256" key="2">
    <source>
        <dbReference type="SAM" id="MobiDB-lite"/>
    </source>
</evidence>
<dbReference type="EMBL" id="JAUTXT010000001">
    <property type="protein sequence ID" value="KAK3679986.1"/>
    <property type="molecule type" value="Genomic_DNA"/>
</dbReference>
<keyword evidence="1" id="KW-0482">Metalloprotease</keyword>
<organism evidence="4 5">
    <name type="scientific">Recurvomyces mirabilis</name>
    <dbReference type="NCBI Taxonomy" id="574656"/>
    <lineage>
        <taxon>Eukaryota</taxon>
        <taxon>Fungi</taxon>
        <taxon>Dikarya</taxon>
        <taxon>Ascomycota</taxon>
        <taxon>Pezizomycotina</taxon>
        <taxon>Dothideomycetes</taxon>
        <taxon>Dothideomycetidae</taxon>
        <taxon>Mycosphaerellales</taxon>
        <taxon>Teratosphaeriaceae</taxon>
        <taxon>Recurvomyces</taxon>
    </lineage>
</organism>
<dbReference type="EC" id="3.4.24.-" evidence="1"/>
<comment type="cofactor">
    <cofactor evidence="1">
        <name>Zn(2+)</name>
        <dbReference type="ChEBI" id="CHEBI:29105"/>
    </cofactor>
    <text evidence="1">Binds 1 zinc ion per subunit.</text>
</comment>
<dbReference type="InterPro" id="IPR001506">
    <property type="entry name" value="Peptidase_M12A"/>
</dbReference>
<reference evidence="4" key="1">
    <citation type="submission" date="2023-07" db="EMBL/GenBank/DDBJ databases">
        <title>Black Yeasts Isolated from many extreme environments.</title>
        <authorList>
            <person name="Coleine C."/>
            <person name="Stajich J.E."/>
            <person name="Selbmann L."/>
        </authorList>
    </citation>
    <scope>NUCLEOTIDE SEQUENCE</scope>
    <source>
        <strain evidence="4">CCFEE 5485</strain>
    </source>
</reference>
<dbReference type="Pfam" id="PF01400">
    <property type="entry name" value="Astacin"/>
    <property type="match status" value="1"/>
</dbReference>
<dbReference type="GO" id="GO:0004222">
    <property type="term" value="F:metalloendopeptidase activity"/>
    <property type="evidence" value="ECO:0007669"/>
    <property type="project" value="UniProtKB-UniRule"/>
</dbReference>
<comment type="caution">
    <text evidence="4">The sequence shown here is derived from an EMBL/GenBank/DDBJ whole genome shotgun (WGS) entry which is preliminary data.</text>
</comment>
<dbReference type="GO" id="GO:0006508">
    <property type="term" value="P:proteolysis"/>
    <property type="evidence" value="ECO:0007669"/>
    <property type="project" value="UniProtKB-KW"/>
</dbReference>
<dbReference type="SUPFAM" id="SSF55486">
    <property type="entry name" value="Metalloproteases ('zincins'), catalytic domain"/>
    <property type="match status" value="1"/>
</dbReference>
<keyword evidence="1" id="KW-0732">Signal</keyword>
<proteinExistence type="predicted"/>
<keyword evidence="5" id="KW-1185">Reference proteome</keyword>
<accession>A0AAE1C6I1</accession>